<evidence type="ECO:0000313" key="2">
    <source>
        <dbReference type="Proteomes" id="UP000580856"/>
    </source>
</evidence>
<protein>
    <submittedName>
        <fullName evidence="1">Uncharacterized protein</fullName>
    </submittedName>
</protein>
<proteinExistence type="predicted"/>
<keyword evidence="2" id="KW-1185">Reference proteome</keyword>
<organism evidence="1 2">
    <name type="scientific">Desulfobaculum xiamenense</name>
    <dbReference type="NCBI Taxonomy" id="995050"/>
    <lineage>
        <taxon>Bacteria</taxon>
        <taxon>Pseudomonadati</taxon>
        <taxon>Thermodesulfobacteriota</taxon>
        <taxon>Desulfovibrionia</taxon>
        <taxon>Desulfovibrionales</taxon>
        <taxon>Desulfovibrionaceae</taxon>
        <taxon>Desulfobaculum</taxon>
    </lineage>
</organism>
<accession>A0A846QQ26</accession>
<dbReference type="AlphaFoldDB" id="A0A846QQ26"/>
<evidence type="ECO:0000313" key="1">
    <source>
        <dbReference type="EMBL" id="NJB67505.1"/>
    </source>
</evidence>
<comment type="caution">
    <text evidence="1">The sequence shown here is derived from an EMBL/GenBank/DDBJ whole genome shotgun (WGS) entry which is preliminary data.</text>
</comment>
<gene>
    <name evidence="1" type="ORF">GGQ74_001145</name>
</gene>
<dbReference type="Proteomes" id="UP000580856">
    <property type="component" value="Unassembled WGS sequence"/>
</dbReference>
<sequence length="52" mass="5858">MEYRKKHGSDTWHFCKNCANWPTSGYDSKTTKPTSGELCNQCQAKKSAGNCK</sequence>
<name>A0A846QQ26_9BACT</name>
<dbReference type="EMBL" id="JAATJA010000001">
    <property type="protein sequence ID" value="NJB67505.1"/>
    <property type="molecule type" value="Genomic_DNA"/>
</dbReference>
<reference evidence="1 2" key="1">
    <citation type="submission" date="2020-03" db="EMBL/GenBank/DDBJ databases">
        <title>Genomic Encyclopedia of Type Strains, Phase IV (KMG-IV): sequencing the most valuable type-strain genomes for metagenomic binning, comparative biology and taxonomic classification.</title>
        <authorList>
            <person name="Goeker M."/>
        </authorList>
    </citation>
    <scope>NUCLEOTIDE SEQUENCE [LARGE SCALE GENOMIC DNA]</scope>
    <source>
        <strain evidence="1 2">DSM 24233</strain>
    </source>
</reference>